<evidence type="ECO:0000256" key="1">
    <source>
        <dbReference type="ARBA" id="ARBA00022723"/>
    </source>
</evidence>
<dbReference type="PROSITE" id="PS00018">
    <property type="entry name" value="EF_HAND_1"/>
    <property type="match status" value="1"/>
</dbReference>
<dbReference type="Pfam" id="PF13499">
    <property type="entry name" value="EF-hand_7"/>
    <property type="match status" value="1"/>
</dbReference>
<dbReference type="PROSITE" id="PS50222">
    <property type="entry name" value="EF_HAND_2"/>
    <property type="match status" value="1"/>
</dbReference>
<dbReference type="GO" id="GO:0005509">
    <property type="term" value="F:calcium ion binding"/>
    <property type="evidence" value="ECO:0007669"/>
    <property type="project" value="InterPro"/>
</dbReference>
<feature type="region of interest" description="Disordered" evidence="3">
    <location>
        <begin position="556"/>
        <end position="576"/>
    </location>
</feature>
<feature type="domain" description="EF-hand" evidence="4">
    <location>
        <begin position="411"/>
        <end position="446"/>
    </location>
</feature>
<feature type="compositionally biased region" description="Acidic residues" evidence="3">
    <location>
        <begin position="556"/>
        <end position="565"/>
    </location>
</feature>
<keyword evidence="5" id="KW-0966">Cell projection</keyword>
<accession>A0A9K3LTS8</accession>
<keyword evidence="6" id="KW-1185">Reference proteome</keyword>
<dbReference type="GO" id="GO:0019888">
    <property type="term" value="F:protein phosphatase regulator activity"/>
    <property type="evidence" value="ECO:0007669"/>
    <property type="project" value="TreeGrafter"/>
</dbReference>
<dbReference type="Proteomes" id="UP000693970">
    <property type="component" value="Unassembled WGS sequence"/>
</dbReference>
<feature type="region of interest" description="Disordered" evidence="3">
    <location>
        <begin position="36"/>
        <end position="126"/>
    </location>
</feature>
<evidence type="ECO:0000313" key="5">
    <source>
        <dbReference type="EMBL" id="KAG7366481.1"/>
    </source>
</evidence>
<keyword evidence="2" id="KW-0106">Calcium</keyword>
<dbReference type="FunFam" id="1.10.238.220:FF:000003">
    <property type="entry name" value="Phosphoprotein phosphatase 2A regulatory subunit"/>
    <property type="match status" value="1"/>
</dbReference>
<dbReference type="CDD" id="cd21504">
    <property type="entry name" value="PPP2R3A_B-like"/>
    <property type="match status" value="1"/>
</dbReference>
<reference evidence="5" key="2">
    <citation type="submission" date="2021-04" db="EMBL/GenBank/DDBJ databases">
        <authorList>
            <person name="Podell S."/>
        </authorList>
    </citation>
    <scope>NUCLEOTIDE SEQUENCE</scope>
    <source>
        <strain evidence="5">Hildebrandi</strain>
    </source>
</reference>
<reference evidence="5" key="1">
    <citation type="journal article" date="2021" name="Sci. Rep.">
        <title>Diploid genomic architecture of Nitzschia inconspicua, an elite biomass production diatom.</title>
        <authorList>
            <person name="Oliver A."/>
            <person name="Podell S."/>
            <person name="Pinowska A."/>
            <person name="Traller J.C."/>
            <person name="Smith S.R."/>
            <person name="McClure R."/>
            <person name="Beliaev A."/>
            <person name="Bohutskyi P."/>
            <person name="Hill E.A."/>
            <person name="Rabines A."/>
            <person name="Zheng H."/>
            <person name="Allen L.Z."/>
            <person name="Kuo A."/>
            <person name="Grigoriev I.V."/>
            <person name="Allen A.E."/>
            <person name="Hazlebeck D."/>
            <person name="Allen E.E."/>
        </authorList>
    </citation>
    <scope>NUCLEOTIDE SEQUENCE</scope>
    <source>
        <strain evidence="5">Hildebrandi</strain>
    </source>
</reference>
<evidence type="ECO:0000313" key="6">
    <source>
        <dbReference type="Proteomes" id="UP000693970"/>
    </source>
</evidence>
<protein>
    <submittedName>
        <fullName evidence="5">Flagellar calcium-binding protein</fullName>
    </submittedName>
</protein>
<dbReference type="Pfam" id="PF17958">
    <property type="entry name" value="EF-hand_13"/>
    <property type="match status" value="1"/>
</dbReference>
<organism evidence="5 6">
    <name type="scientific">Nitzschia inconspicua</name>
    <dbReference type="NCBI Taxonomy" id="303405"/>
    <lineage>
        <taxon>Eukaryota</taxon>
        <taxon>Sar</taxon>
        <taxon>Stramenopiles</taxon>
        <taxon>Ochrophyta</taxon>
        <taxon>Bacillariophyta</taxon>
        <taxon>Bacillariophyceae</taxon>
        <taxon>Bacillariophycidae</taxon>
        <taxon>Bacillariales</taxon>
        <taxon>Bacillariaceae</taxon>
        <taxon>Nitzschia</taxon>
    </lineage>
</organism>
<evidence type="ECO:0000256" key="2">
    <source>
        <dbReference type="ARBA" id="ARBA00022837"/>
    </source>
</evidence>
<dbReference type="InterPro" id="IPR002048">
    <property type="entry name" value="EF_hand_dom"/>
</dbReference>
<dbReference type="FunFam" id="1.10.238.10:FF:000025">
    <property type="entry name" value="serine/threonine-protein phosphatase 2A regulatory subunit B'' subunit alpha"/>
    <property type="match status" value="1"/>
</dbReference>
<dbReference type="AlphaFoldDB" id="A0A9K3LTS8"/>
<sequence length="576" mass="67609">MAAPIKMDELLVTWLGSDEVYEDVLNLIEKYRVQRQHQHNQKENAGALTPPGSPKQGEEKENEPVPLSSRGGTSIPPFYPLKTPSGDTIQRRRKLPRQSETWEPVPAGSSGSEDHHSPQIEGTTTMDGIPLDEILTPSNLCVRDQVSRLLEELGIIPRAAEDVVSSQDLSNIVMPLEVFIRITKEVCGFPSFFNGPLYQRMIDLWNLSHQNEKVDAVTLKALEWFWKQEMEPYDPPERFFRLIKQLDQDCILRDDFLPYIKALLNDHPGLEFLSNHAEFQEKYAVTVITRIFYSVNKCHSGRITSRQVRRSDLLEAFLLVDEEEDINKVMRYFSYEHFYVLYCRFWELDHDRDYRITREDLLKYGDHSLSHMIVDRIFDSAPRPFEQETVDREFLSYEDFIYFMLSEEDKSNDVSVRYWFNCVDVDGDGKLNNMEMRSFYAVQLHRMQCMGHEIVPFEDMLCQMMDMIKPKNTDFLVVEDFLQPECSQVSGALFDALFNLNKYLLFEQRDPFVERQKREDEFESDWDRFACIDYNRLAMEEEAREEEAMEIDWVTVDEDEDEDQEFNGAVTSEAPF</sequence>
<dbReference type="InterPro" id="IPR041534">
    <property type="entry name" value="EF-hand_13"/>
</dbReference>
<gene>
    <name evidence="5" type="ORF">IV203_029151</name>
</gene>
<dbReference type="InterPro" id="IPR018247">
    <property type="entry name" value="EF_Hand_1_Ca_BS"/>
</dbReference>
<name>A0A9K3LTS8_9STRA</name>
<evidence type="ECO:0000259" key="4">
    <source>
        <dbReference type="PROSITE" id="PS50222"/>
    </source>
</evidence>
<proteinExistence type="predicted"/>
<keyword evidence="1" id="KW-0479">Metal-binding</keyword>
<evidence type="ECO:0000256" key="3">
    <source>
        <dbReference type="SAM" id="MobiDB-lite"/>
    </source>
</evidence>
<keyword evidence="5" id="KW-0969">Cilium</keyword>
<dbReference type="GO" id="GO:0000159">
    <property type="term" value="C:protein phosphatase type 2A complex"/>
    <property type="evidence" value="ECO:0007669"/>
    <property type="project" value="TreeGrafter"/>
</dbReference>
<dbReference type="EMBL" id="JAGRRH010000007">
    <property type="protein sequence ID" value="KAG7366481.1"/>
    <property type="molecule type" value="Genomic_DNA"/>
</dbReference>
<dbReference type="OrthoDB" id="5586at2759"/>
<comment type="caution">
    <text evidence="5">The sequence shown here is derived from an EMBL/GenBank/DDBJ whole genome shotgun (WGS) entry which is preliminary data.</text>
</comment>
<dbReference type="PANTHER" id="PTHR14095">
    <property type="entry name" value="PHOSPHATASE 2A REGULATORY SUBUNIT-RELATED"/>
    <property type="match status" value="1"/>
</dbReference>
<keyword evidence="5" id="KW-0282">Flagellum</keyword>
<dbReference type="PANTHER" id="PTHR14095:SF0">
    <property type="entry name" value="MIP22305P"/>
    <property type="match status" value="1"/>
</dbReference>